<proteinExistence type="predicted"/>
<comment type="caution">
    <text evidence="2">The sequence shown here is derived from an EMBL/GenBank/DDBJ whole genome shotgun (WGS) entry which is preliminary data.</text>
</comment>
<feature type="signal peptide" evidence="1">
    <location>
        <begin position="1"/>
        <end position="23"/>
    </location>
</feature>
<evidence type="ECO:0000313" key="2">
    <source>
        <dbReference type="EMBL" id="KAA5545997.1"/>
    </source>
</evidence>
<keyword evidence="1" id="KW-0732">Signal</keyword>
<gene>
    <name evidence="2" type="ORF">FYK55_03560</name>
</gene>
<feature type="chain" id="PRO_5024336513" evidence="1">
    <location>
        <begin position="24"/>
        <end position="189"/>
    </location>
</feature>
<dbReference type="AlphaFoldDB" id="A0A5M6DEP6"/>
<dbReference type="RefSeq" id="WP_150074957.1">
    <property type="nucleotide sequence ID" value="NZ_VWOX01000002.1"/>
</dbReference>
<dbReference type="EMBL" id="VWOX01000002">
    <property type="protein sequence ID" value="KAA5545997.1"/>
    <property type="molecule type" value="Genomic_DNA"/>
</dbReference>
<dbReference type="Proteomes" id="UP000324479">
    <property type="component" value="Unassembled WGS sequence"/>
</dbReference>
<keyword evidence="3" id="KW-1185">Reference proteome</keyword>
<name>A0A5M6DEP6_9BACT</name>
<evidence type="ECO:0000313" key="3">
    <source>
        <dbReference type="Proteomes" id="UP000324479"/>
    </source>
</evidence>
<sequence length="189" mass="21414">MNLTTMRLLLVLAGIGLTSSAFAQQLERVKIDLRDAAFAEIDPDDDSILTIESNRVDPVKRRRVTPVTRWRTEARTRVVLVDGEQKEQTYLVKIPLTEMTVQEYSVEHTDATQRAAFDLSQVKLWNLSGESVPAEEIKSRVPKRFPVILLQSPWDDSQPLTEAQAAVLREGTLLLYPETAVWRSGEPQE</sequence>
<protein>
    <submittedName>
        <fullName evidence="2">Uncharacterized protein</fullName>
    </submittedName>
</protein>
<reference evidence="2 3" key="1">
    <citation type="submission" date="2019-08" db="EMBL/GenBank/DDBJ databases">
        <authorList>
            <person name="Dhanesh K."/>
            <person name="Kumar G."/>
            <person name="Sasikala C."/>
            <person name="Venkata Ramana C."/>
        </authorList>
    </citation>
    <scope>NUCLEOTIDE SEQUENCE [LARGE SCALE GENOMIC DNA]</scope>
    <source>
        <strain evidence="2 3">JC645</strain>
    </source>
</reference>
<evidence type="ECO:0000256" key="1">
    <source>
        <dbReference type="SAM" id="SignalP"/>
    </source>
</evidence>
<accession>A0A5M6DEP6</accession>
<organism evidence="2 3">
    <name type="scientific">Roseiconus nitratireducens</name>
    <dbReference type="NCBI Taxonomy" id="2605748"/>
    <lineage>
        <taxon>Bacteria</taxon>
        <taxon>Pseudomonadati</taxon>
        <taxon>Planctomycetota</taxon>
        <taxon>Planctomycetia</taxon>
        <taxon>Pirellulales</taxon>
        <taxon>Pirellulaceae</taxon>
        <taxon>Roseiconus</taxon>
    </lineage>
</organism>